<proteinExistence type="predicted"/>
<dbReference type="InterPro" id="IPR056632">
    <property type="entry name" value="DUF7730"/>
</dbReference>
<sequence>MASATARFHEIIKVENSPEPERFVVKFAPPVPKPSPLALDPRDPENFLKRCSGHSKKTNLRCSATIGKKAQKEIHPTFLPTCAAHRDQQSLAGWCQFKQPDGERCARLLRWKPPYFELCDDHVGYPGTPCYFLEQLPLELRHEIYQYLIPTEPIGSSAAVIHHPFTGDMGEEDLHPYIKSYGRGEPRRSSRLVKSKFPMRLIDLLRVSRQVYDEVKDYLFRTITFKIDVRKDGTFMCGRRLLEPRREDGSSHLSADEVDHARRKFLKRFAWASVKNYTVDILLENWFHSGPQPPYHPADAIMNSRWDEEVELYDIRDYISVVVSGILAKAKKLHKLQVRLCLADFDWEAEQVLSVTKLLFGPFERLRNVRQPSLGGVFNGLPDRNSMYTVRRGTGCIRPAPPGYFKLCSVPSLPTDNPVLAPGTPEFDAYAAKWKRLISSEGSKNMIQDPPIQKMFTEFRNFYTDLAVYVPEVQFRYGKHSFLHRARVAREQEDVIAFRAIRTELIHYWHLYLEKERQKKQEMHARVARFLASDMYPSHVWNEPSLKQQQQHDSLPGRSAQSRVILYADITTADDTPTAGNLIHGDGAQTGHTPQPPHLKNHQEQQQLHNARRIAAHHVSTQPRNQAEQGYQQNSDAPQRTRHPTQTPNTYIDSNLNMTHAHIPGTDNSPSTRANMPSTSTSPPPRYQAHTHAHAPEDTNLVPAFNPSSSSSSSLYDAHLGRSGDPGPSRKKQRTDSGHLNVNVAANGGEDVVWGEGEGERQVKGESGNWYTGKGKGRVMSL</sequence>
<dbReference type="Pfam" id="PF24864">
    <property type="entry name" value="DUF7730"/>
    <property type="match status" value="1"/>
</dbReference>
<dbReference type="InterPro" id="IPR058252">
    <property type="entry name" value="zf_Tbcl_4"/>
</dbReference>
<evidence type="ECO:0000259" key="2">
    <source>
        <dbReference type="Pfam" id="PF24864"/>
    </source>
</evidence>
<feature type="domain" description="DUF7730" evidence="2">
    <location>
        <begin position="130"/>
        <end position="237"/>
    </location>
</feature>
<evidence type="ECO:0000259" key="4">
    <source>
        <dbReference type="Pfam" id="PF26648"/>
    </source>
</evidence>
<feature type="region of interest" description="Disordered" evidence="1">
    <location>
        <begin position="577"/>
        <end position="742"/>
    </location>
</feature>
<dbReference type="InterPro" id="IPR058251">
    <property type="entry name" value="zf_Tbcl_3"/>
</dbReference>
<feature type="compositionally biased region" description="Polar residues" evidence="1">
    <location>
        <begin position="619"/>
        <end position="658"/>
    </location>
</feature>
<evidence type="ECO:0000313" key="5">
    <source>
        <dbReference type="EMBL" id="RAR08023.1"/>
    </source>
</evidence>
<dbReference type="PANTHER" id="PTHR38790">
    <property type="entry name" value="2EXR DOMAIN-CONTAINING PROTEIN-RELATED"/>
    <property type="match status" value="1"/>
</dbReference>
<accession>A0A364MZR1</accession>
<feature type="domain" description="Probable treble clef zinc finger" evidence="3">
    <location>
        <begin position="47"/>
        <end position="90"/>
    </location>
</feature>
<reference evidence="6" key="1">
    <citation type="submission" date="2018-05" db="EMBL/GenBank/DDBJ databases">
        <title>Draft genome sequence of Stemphylium lycopersici strain CIDEFI 213.</title>
        <authorList>
            <person name="Medina R."/>
            <person name="Franco M.E.E."/>
            <person name="Lucentini C.G."/>
            <person name="Saparrat M.C.N."/>
            <person name="Balatti P.A."/>
        </authorList>
    </citation>
    <scope>NUCLEOTIDE SEQUENCE [LARGE SCALE GENOMIC DNA]</scope>
    <source>
        <strain evidence="6">CIDEFI 213</strain>
    </source>
</reference>
<keyword evidence="6" id="KW-1185">Reference proteome</keyword>
<evidence type="ECO:0000256" key="1">
    <source>
        <dbReference type="SAM" id="MobiDB-lite"/>
    </source>
</evidence>
<protein>
    <submittedName>
        <fullName evidence="5">Uncharacterized protein</fullName>
    </submittedName>
</protein>
<evidence type="ECO:0000313" key="6">
    <source>
        <dbReference type="Proteomes" id="UP000249619"/>
    </source>
</evidence>
<feature type="region of interest" description="Disordered" evidence="1">
    <location>
        <begin position="756"/>
        <end position="782"/>
    </location>
</feature>
<feature type="domain" description="Probable treble clef zinc finger fungi" evidence="4">
    <location>
        <begin position="92"/>
        <end position="126"/>
    </location>
</feature>
<dbReference type="Pfam" id="PF26647">
    <property type="entry name" value="zf_Tbcl_3"/>
    <property type="match status" value="1"/>
</dbReference>
<feature type="compositionally biased region" description="Polar residues" evidence="1">
    <location>
        <begin position="666"/>
        <end position="681"/>
    </location>
</feature>
<name>A0A364MZR1_STELY</name>
<evidence type="ECO:0000259" key="3">
    <source>
        <dbReference type="Pfam" id="PF26647"/>
    </source>
</evidence>
<dbReference type="Proteomes" id="UP000249619">
    <property type="component" value="Unassembled WGS sequence"/>
</dbReference>
<gene>
    <name evidence="5" type="ORF">DDE83_006195</name>
</gene>
<dbReference type="AlphaFoldDB" id="A0A364MZR1"/>
<dbReference type="EMBL" id="QGDH01000092">
    <property type="protein sequence ID" value="RAR08023.1"/>
    <property type="molecule type" value="Genomic_DNA"/>
</dbReference>
<dbReference type="Pfam" id="PF26648">
    <property type="entry name" value="zf_Tbcl_4"/>
    <property type="match status" value="1"/>
</dbReference>
<organism evidence="5 6">
    <name type="scientific">Stemphylium lycopersici</name>
    <name type="common">Tomato gray leaf spot disease fungus</name>
    <name type="synonym">Thyrospora lycopersici</name>
    <dbReference type="NCBI Taxonomy" id="183478"/>
    <lineage>
        <taxon>Eukaryota</taxon>
        <taxon>Fungi</taxon>
        <taxon>Dikarya</taxon>
        <taxon>Ascomycota</taxon>
        <taxon>Pezizomycotina</taxon>
        <taxon>Dothideomycetes</taxon>
        <taxon>Pleosporomycetidae</taxon>
        <taxon>Pleosporales</taxon>
        <taxon>Pleosporineae</taxon>
        <taxon>Pleosporaceae</taxon>
        <taxon>Stemphylium</taxon>
    </lineage>
</organism>
<comment type="caution">
    <text evidence="5">The sequence shown here is derived from an EMBL/GenBank/DDBJ whole genome shotgun (WGS) entry which is preliminary data.</text>
</comment>